<dbReference type="InterPro" id="IPR057253">
    <property type="entry name" value="CoiA-like_N"/>
</dbReference>
<evidence type="ECO:0000313" key="3">
    <source>
        <dbReference type="Proteomes" id="UP000317122"/>
    </source>
</evidence>
<dbReference type="Proteomes" id="UP000317122">
    <property type="component" value="Unassembled WGS sequence"/>
</dbReference>
<proteinExistence type="predicted"/>
<protein>
    <submittedName>
        <fullName evidence="2">Competence protein CoiA-like protein</fullName>
    </submittedName>
</protein>
<dbReference type="RefSeq" id="WP_145720943.1">
    <property type="nucleotide sequence ID" value="NZ_BSPF01000010.1"/>
</dbReference>
<comment type="caution">
    <text evidence="2">The sequence shown here is derived from an EMBL/GenBank/DDBJ whole genome shotgun (WGS) entry which is preliminary data.</text>
</comment>
<gene>
    <name evidence="2" type="ORF">IQ26_04982</name>
</gene>
<reference evidence="2 3" key="1">
    <citation type="journal article" date="2015" name="Stand. Genomic Sci.">
        <title>Genomic Encyclopedia of Bacterial and Archaeal Type Strains, Phase III: the genomes of soil and plant-associated and newly described type strains.</title>
        <authorList>
            <person name="Whitman W.B."/>
            <person name="Woyke T."/>
            <person name="Klenk H.P."/>
            <person name="Zhou Y."/>
            <person name="Lilburn T.G."/>
            <person name="Beck B.J."/>
            <person name="De Vos P."/>
            <person name="Vandamme P."/>
            <person name="Eisen J.A."/>
            <person name="Garrity G."/>
            <person name="Hugenholtz P."/>
            <person name="Kyrpides N.C."/>
        </authorList>
    </citation>
    <scope>NUCLEOTIDE SEQUENCE [LARGE SCALE GENOMIC DNA]</scope>
    <source>
        <strain evidence="2 3">CGMCC 1.2546</strain>
    </source>
</reference>
<dbReference type="OrthoDB" id="4212451at2"/>
<organism evidence="2 3">
    <name type="scientific">Mesorhizobium tianshanense</name>
    <dbReference type="NCBI Taxonomy" id="39844"/>
    <lineage>
        <taxon>Bacteria</taxon>
        <taxon>Pseudomonadati</taxon>
        <taxon>Pseudomonadota</taxon>
        <taxon>Alphaproteobacteria</taxon>
        <taxon>Hyphomicrobiales</taxon>
        <taxon>Phyllobacteriaceae</taxon>
        <taxon>Mesorhizobium</taxon>
    </lineage>
</organism>
<name>A0A562NBJ2_9HYPH</name>
<keyword evidence="3" id="KW-1185">Reference proteome</keyword>
<dbReference type="AlphaFoldDB" id="A0A562NBJ2"/>
<feature type="domain" description="Competence protein CoiA-like N-terminal" evidence="1">
    <location>
        <begin position="20"/>
        <end position="49"/>
    </location>
</feature>
<accession>A0A562NBJ2</accession>
<dbReference type="Pfam" id="PF25164">
    <property type="entry name" value="CoiA_N"/>
    <property type="match status" value="1"/>
</dbReference>
<sequence length="268" mass="31287">MRYALVNEERHEAEPGLSGTCPGCGQPMIAKCGDQRIHHWAHRGERTCDPWWEPETLWHRNWKGQFPEPWQEIILRDKSGERHIADVRTELGLALEFQHSHIRPLERQAREAFHRNMAWIVDGTRRKRDLPRFEDGRRSIRPSPWQGIYTTPVPHECFPRDWLDSAVPVFFDFAGTDPVGPRTGVERRLLWGLMPGRADGHAVIVALDRQRLVLAARTRPQIVAAHKIVGTLDARFRAARVQAMIEARRYSSVWAWRRGRPRRRTARF</sequence>
<evidence type="ECO:0000259" key="1">
    <source>
        <dbReference type="Pfam" id="PF25164"/>
    </source>
</evidence>
<evidence type="ECO:0000313" key="2">
    <source>
        <dbReference type="EMBL" id="TWI29562.1"/>
    </source>
</evidence>
<dbReference type="EMBL" id="VLKT01000035">
    <property type="protein sequence ID" value="TWI29562.1"/>
    <property type="molecule type" value="Genomic_DNA"/>
</dbReference>